<evidence type="ECO:0000313" key="5">
    <source>
        <dbReference type="Proteomes" id="UP000186777"/>
    </source>
</evidence>
<feature type="domain" description="N-acetylmuramoyl-L-alanine amidase" evidence="2">
    <location>
        <begin position="11"/>
        <end position="142"/>
    </location>
</feature>
<dbReference type="InterPro" id="IPR015510">
    <property type="entry name" value="PGRP"/>
</dbReference>
<dbReference type="SUPFAM" id="SSF55846">
    <property type="entry name" value="N-acetylmuramoyl-L-alanine amidase-like"/>
    <property type="match status" value="1"/>
</dbReference>
<dbReference type="InterPro" id="IPR036505">
    <property type="entry name" value="Amidase/PGRP_sf"/>
</dbReference>
<dbReference type="SMART" id="SM00644">
    <property type="entry name" value="Ami_2"/>
    <property type="match status" value="1"/>
</dbReference>
<dbReference type="Gene3D" id="3.40.80.10">
    <property type="entry name" value="Peptidoglycan recognition protein-like"/>
    <property type="match status" value="1"/>
</dbReference>
<proteinExistence type="inferred from homology"/>
<sequence length="162" mass="17946">MRNTNIVETDLSFDSLNERQSTNMVVVHHTGDPSDDDLSAAEIHASHKAQGWAGIGYHYVIRKDGTVERGRPRWAVGAHAYGRNRDTIGIHVCGNFDIAEPTEAQLSSLSQLIAELCNIYGLIASSDVVVGHRDLMATACPGENLYNKMQDIRGNAEWYRLH</sequence>
<comment type="similarity">
    <text evidence="1">Belongs to the N-acetylmuramoyl-L-alanine amidase 2 family.</text>
</comment>
<dbReference type="SMART" id="SM00701">
    <property type="entry name" value="PGRP"/>
    <property type="match status" value="1"/>
</dbReference>
<evidence type="ECO:0000313" key="4">
    <source>
        <dbReference type="EMBL" id="OLA36723.1"/>
    </source>
</evidence>
<name>A0A1Q6R2Z9_9FIRM</name>
<gene>
    <name evidence="4" type="ORF">BHW43_08785</name>
</gene>
<dbReference type="RefSeq" id="WP_303680260.1">
    <property type="nucleotide sequence ID" value="NZ_MNTG01000041.1"/>
</dbReference>
<dbReference type="EMBL" id="MNTG01000041">
    <property type="protein sequence ID" value="OLA36723.1"/>
    <property type="molecule type" value="Genomic_DNA"/>
</dbReference>
<dbReference type="CDD" id="cd06583">
    <property type="entry name" value="PGRP"/>
    <property type="match status" value="1"/>
</dbReference>
<reference evidence="4 5" key="1">
    <citation type="journal article" date="2016" name="Nat. Biotechnol.">
        <title>Measurement of bacterial replication rates in microbial communities.</title>
        <authorList>
            <person name="Brown C.T."/>
            <person name="Olm M.R."/>
            <person name="Thomas B.C."/>
            <person name="Banfield J.F."/>
        </authorList>
    </citation>
    <scope>NUCLEOTIDE SEQUENCE [LARGE SCALE GENOMIC DNA]</scope>
    <source>
        <strain evidence="4">46_33</strain>
    </source>
</reference>
<evidence type="ECO:0000259" key="3">
    <source>
        <dbReference type="SMART" id="SM00701"/>
    </source>
</evidence>
<dbReference type="GO" id="GO:0009253">
    <property type="term" value="P:peptidoglycan catabolic process"/>
    <property type="evidence" value="ECO:0007669"/>
    <property type="project" value="InterPro"/>
</dbReference>
<organism evidence="4 5">
    <name type="scientific">Phascolarctobacterium succinatutens</name>
    <dbReference type="NCBI Taxonomy" id="626940"/>
    <lineage>
        <taxon>Bacteria</taxon>
        <taxon>Bacillati</taxon>
        <taxon>Bacillota</taxon>
        <taxon>Negativicutes</taxon>
        <taxon>Acidaminococcales</taxon>
        <taxon>Acidaminococcaceae</taxon>
        <taxon>Phascolarctobacterium</taxon>
    </lineage>
</organism>
<feature type="domain" description="Peptidoglycan recognition protein family" evidence="3">
    <location>
        <begin position="5"/>
        <end position="136"/>
    </location>
</feature>
<accession>A0A1Q6R2Z9</accession>
<evidence type="ECO:0000259" key="2">
    <source>
        <dbReference type="SMART" id="SM00644"/>
    </source>
</evidence>
<dbReference type="PANTHER" id="PTHR11022:SF41">
    <property type="entry name" value="PEPTIDOGLYCAN-RECOGNITION PROTEIN LC-RELATED"/>
    <property type="match status" value="1"/>
</dbReference>
<dbReference type="PANTHER" id="PTHR11022">
    <property type="entry name" value="PEPTIDOGLYCAN RECOGNITION PROTEIN"/>
    <property type="match status" value="1"/>
</dbReference>
<dbReference type="InterPro" id="IPR002502">
    <property type="entry name" value="Amidase_domain"/>
</dbReference>
<protein>
    <submittedName>
        <fullName evidence="4">N-acetylmuramoyl-L-alanine amidase</fullName>
    </submittedName>
</protein>
<dbReference type="GO" id="GO:0008745">
    <property type="term" value="F:N-acetylmuramoyl-L-alanine amidase activity"/>
    <property type="evidence" value="ECO:0007669"/>
    <property type="project" value="InterPro"/>
</dbReference>
<comment type="caution">
    <text evidence="4">The sequence shown here is derived from an EMBL/GenBank/DDBJ whole genome shotgun (WGS) entry which is preliminary data.</text>
</comment>
<dbReference type="Pfam" id="PF01510">
    <property type="entry name" value="Amidase_2"/>
    <property type="match status" value="1"/>
</dbReference>
<dbReference type="Proteomes" id="UP000186777">
    <property type="component" value="Unassembled WGS sequence"/>
</dbReference>
<dbReference type="InterPro" id="IPR006619">
    <property type="entry name" value="PGRP_domain_met/bac"/>
</dbReference>
<evidence type="ECO:0000256" key="1">
    <source>
        <dbReference type="ARBA" id="ARBA00007553"/>
    </source>
</evidence>
<dbReference type="GO" id="GO:0008270">
    <property type="term" value="F:zinc ion binding"/>
    <property type="evidence" value="ECO:0007669"/>
    <property type="project" value="InterPro"/>
</dbReference>
<dbReference type="STRING" id="626940.BHW43_08785"/>
<dbReference type="AlphaFoldDB" id="A0A1Q6R2Z9"/>